<dbReference type="SUPFAM" id="SSF52540">
    <property type="entry name" value="P-loop containing nucleoside triphosphate hydrolases"/>
    <property type="match status" value="1"/>
</dbReference>
<dbReference type="AlphaFoldDB" id="A0A7S3U9I3"/>
<dbReference type="InterPro" id="IPR050334">
    <property type="entry name" value="Molybdenum_import_ModC"/>
</dbReference>
<dbReference type="GO" id="GO:0016887">
    <property type="term" value="F:ATP hydrolysis activity"/>
    <property type="evidence" value="ECO:0007669"/>
    <property type="project" value="InterPro"/>
</dbReference>
<dbReference type="PANTHER" id="PTHR43514:SF4">
    <property type="entry name" value="ABC TRANSPORTER I FAMILY MEMBER 10"/>
    <property type="match status" value="1"/>
</dbReference>
<dbReference type="PROSITE" id="PS50893">
    <property type="entry name" value="ABC_TRANSPORTER_2"/>
    <property type="match status" value="1"/>
</dbReference>
<dbReference type="PANTHER" id="PTHR43514">
    <property type="entry name" value="ABC TRANSPORTER I FAMILY MEMBER 10"/>
    <property type="match status" value="1"/>
</dbReference>
<name>A0A7S3U9I3_9CHLO</name>
<dbReference type="Gene3D" id="3.40.50.300">
    <property type="entry name" value="P-loop containing nucleotide triphosphate hydrolases"/>
    <property type="match status" value="1"/>
</dbReference>
<evidence type="ECO:0000256" key="3">
    <source>
        <dbReference type="ARBA" id="ARBA00022840"/>
    </source>
</evidence>
<reference evidence="5" key="1">
    <citation type="submission" date="2021-01" db="EMBL/GenBank/DDBJ databases">
        <authorList>
            <person name="Corre E."/>
            <person name="Pelletier E."/>
            <person name="Niang G."/>
            <person name="Scheremetjew M."/>
            <person name="Finn R."/>
            <person name="Kale V."/>
            <person name="Holt S."/>
            <person name="Cochrane G."/>
            <person name="Meng A."/>
            <person name="Brown T."/>
            <person name="Cohen L."/>
        </authorList>
    </citation>
    <scope>NUCLEOTIDE SEQUENCE</scope>
    <source>
        <strain evidence="5">CCMP1897</strain>
    </source>
</reference>
<gene>
    <name evidence="5" type="ORF">PSAL00342_LOCUS1140</name>
</gene>
<keyword evidence="3" id="KW-0067">ATP-binding</keyword>
<dbReference type="InterPro" id="IPR017871">
    <property type="entry name" value="ABC_transporter-like_CS"/>
</dbReference>
<evidence type="ECO:0000256" key="1">
    <source>
        <dbReference type="ARBA" id="ARBA00022448"/>
    </source>
</evidence>
<dbReference type="Pfam" id="PF00005">
    <property type="entry name" value="ABC_tran"/>
    <property type="match status" value="1"/>
</dbReference>
<sequence>MAVRARHLHVSFGREGQKRHVLRGLDLDVRRGDLHMIVGANGCGKSTLLKAVAKMVDVEGQLEVDARSVGFVFQNPDHQVFLPTVAADVAFGLGNRDMDNTQMKAAALQALRKVRMEDFFGAPVDTLSGGQKQRVAIAGVLAQDAELLLLDELTTFLDEGDQFSVLEAIKQVVEENNVTAIWVTHRLEELPHANSVSFIDEGQVVCTGNSKEIMKRIRK</sequence>
<feature type="domain" description="ABC transporter" evidence="4">
    <location>
        <begin position="3"/>
        <end position="217"/>
    </location>
</feature>
<dbReference type="InterPro" id="IPR027417">
    <property type="entry name" value="P-loop_NTPase"/>
</dbReference>
<evidence type="ECO:0000256" key="2">
    <source>
        <dbReference type="ARBA" id="ARBA00022741"/>
    </source>
</evidence>
<dbReference type="SMART" id="SM00382">
    <property type="entry name" value="AAA"/>
    <property type="match status" value="1"/>
</dbReference>
<evidence type="ECO:0000259" key="4">
    <source>
        <dbReference type="PROSITE" id="PS50893"/>
    </source>
</evidence>
<accession>A0A7S3U9I3</accession>
<dbReference type="InterPro" id="IPR003593">
    <property type="entry name" value="AAA+_ATPase"/>
</dbReference>
<dbReference type="PROSITE" id="PS00211">
    <property type="entry name" value="ABC_TRANSPORTER_1"/>
    <property type="match status" value="1"/>
</dbReference>
<protein>
    <recommendedName>
        <fullName evidence="4">ABC transporter domain-containing protein</fullName>
    </recommendedName>
</protein>
<keyword evidence="2" id="KW-0547">Nucleotide-binding</keyword>
<dbReference type="EMBL" id="HBIS01001306">
    <property type="protein sequence ID" value="CAE0607323.1"/>
    <property type="molecule type" value="Transcribed_RNA"/>
</dbReference>
<dbReference type="CDD" id="cd03225">
    <property type="entry name" value="ABC_cobalt_CbiO_domain1"/>
    <property type="match status" value="1"/>
</dbReference>
<evidence type="ECO:0000313" key="5">
    <source>
        <dbReference type="EMBL" id="CAE0607323.1"/>
    </source>
</evidence>
<dbReference type="GO" id="GO:0016020">
    <property type="term" value="C:membrane"/>
    <property type="evidence" value="ECO:0007669"/>
    <property type="project" value="InterPro"/>
</dbReference>
<keyword evidence="1" id="KW-0813">Transport</keyword>
<dbReference type="GO" id="GO:0009941">
    <property type="term" value="C:chloroplast envelope"/>
    <property type="evidence" value="ECO:0007669"/>
    <property type="project" value="TreeGrafter"/>
</dbReference>
<dbReference type="GO" id="GO:0005524">
    <property type="term" value="F:ATP binding"/>
    <property type="evidence" value="ECO:0007669"/>
    <property type="project" value="UniProtKB-KW"/>
</dbReference>
<organism evidence="5">
    <name type="scientific">Picocystis salinarum</name>
    <dbReference type="NCBI Taxonomy" id="88271"/>
    <lineage>
        <taxon>Eukaryota</taxon>
        <taxon>Viridiplantae</taxon>
        <taxon>Chlorophyta</taxon>
        <taxon>Picocystophyceae</taxon>
        <taxon>Picocystales</taxon>
        <taxon>Picocystaceae</taxon>
        <taxon>Picocystis</taxon>
    </lineage>
</organism>
<dbReference type="GO" id="GO:0055085">
    <property type="term" value="P:transmembrane transport"/>
    <property type="evidence" value="ECO:0007669"/>
    <property type="project" value="InterPro"/>
</dbReference>
<dbReference type="InterPro" id="IPR003439">
    <property type="entry name" value="ABC_transporter-like_ATP-bd"/>
</dbReference>
<dbReference type="InterPro" id="IPR015856">
    <property type="entry name" value="ABC_transpr_CbiO/EcfA_su"/>
</dbReference>
<proteinExistence type="predicted"/>